<comment type="function">
    <text evidence="2">May mediate accelerated ATP-independent bidirectional transbilayer migration of phospholipids upon binding calcium ions that results in a loss of phospholipid asymmetry in the plasma membrane.</text>
</comment>
<dbReference type="InterPro" id="IPR025659">
    <property type="entry name" value="Tubby-like_C"/>
</dbReference>
<keyword evidence="2" id="KW-0106">Calcium</keyword>
<protein>
    <recommendedName>
        <fullName evidence="2">Phospholipid scramblase</fullName>
    </recommendedName>
</protein>
<evidence type="ECO:0000313" key="3">
    <source>
        <dbReference type="EMBL" id="CAF4018204.1"/>
    </source>
</evidence>
<name>A0A819PJH3_9BILA</name>
<gene>
    <name evidence="3" type="ORF">OTI717_LOCUS29944</name>
</gene>
<evidence type="ECO:0000313" key="4">
    <source>
        <dbReference type="Proteomes" id="UP000663823"/>
    </source>
</evidence>
<comment type="similarity">
    <text evidence="1 2">Belongs to the phospholipid scramblase family.</text>
</comment>
<organism evidence="3 4">
    <name type="scientific">Rotaria sordida</name>
    <dbReference type="NCBI Taxonomy" id="392033"/>
    <lineage>
        <taxon>Eukaryota</taxon>
        <taxon>Metazoa</taxon>
        <taxon>Spiralia</taxon>
        <taxon>Gnathifera</taxon>
        <taxon>Rotifera</taxon>
        <taxon>Eurotatoria</taxon>
        <taxon>Bdelloidea</taxon>
        <taxon>Philodinida</taxon>
        <taxon>Philodinidae</taxon>
        <taxon>Rotaria</taxon>
    </lineage>
</organism>
<feature type="non-terminal residue" evidence="3">
    <location>
        <position position="1"/>
    </location>
</feature>
<dbReference type="Pfam" id="PF03803">
    <property type="entry name" value="Scramblase"/>
    <property type="match status" value="1"/>
</dbReference>
<dbReference type="PANTHER" id="PTHR23248">
    <property type="entry name" value="PHOSPHOLIPID SCRAMBLASE-RELATED"/>
    <property type="match status" value="1"/>
</dbReference>
<reference evidence="3" key="1">
    <citation type="submission" date="2021-02" db="EMBL/GenBank/DDBJ databases">
        <authorList>
            <person name="Nowell W R."/>
        </authorList>
    </citation>
    <scope>NUCLEOTIDE SEQUENCE</scope>
</reference>
<dbReference type="SUPFAM" id="SSF54518">
    <property type="entry name" value="Tubby C-terminal domain-like"/>
    <property type="match status" value="1"/>
</dbReference>
<dbReference type="AlphaFoldDB" id="A0A819PJH3"/>
<keyword evidence="2" id="KW-0564">Palmitate</keyword>
<comment type="cofactor">
    <cofactor evidence="2">
        <name>Ca(2+)</name>
        <dbReference type="ChEBI" id="CHEBI:29108"/>
    </cofactor>
</comment>
<comment type="caution">
    <text evidence="3">The sequence shown here is derived from an EMBL/GenBank/DDBJ whole genome shotgun (WGS) entry which is preliminary data.</text>
</comment>
<proteinExistence type="inferred from homology"/>
<dbReference type="GO" id="GO:0005886">
    <property type="term" value="C:plasma membrane"/>
    <property type="evidence" value="ECO:0007669"/>
    <property type="project" value="TreeGrafter"/>
</dbReference>
<dbReference type="GO" id="GO:0017128">
    <property type="term" value="F:phospholipid scramblase activity"/>
    <property type="evidence" value="ECO:0007669"/>
    <property type="project" value="InterPro"/>
</dbReference>
<dbReference type="InterPro" id="IPR005552">
    <property type="entry name" value="Scramblase"/>
</dbReference>
<evidence type="ECO:0000256" key="2">
    <source>
        <dbReference type="RuleBase" id="RU363116"/>
    </source>
</evidence>
<dbReference type="Proteomes" id="UP000663823">
    <property type="component" value="Unassembled WGS sequence"/>
</dbReference>
<evidence type="ECO:0000256" key="1">
    <source>
        <dbReference type="ARBA" id="ARBA00005350"/>
    </source>
</evidence>
<dbReference type="EMBL" id="CAJOAX010007785">
    <property type="protein sequence ID" value="CAF4018204.1"/>
    <property type="molecule type" value="Genomic_DNA"/>
</dbReference>
<dbReference type="PANTHER" id="PTHR23248:SF63">
    <property type="entry name" value="PHOSPHOLIPID SCRAMBLASE"/>
    <property type="match status" value="1"/>
</dbReference>
<sequence>HFIRMERNNEAYIAHNVPLFSSTTFNNANSGIEYLKTIDSLVVKHMFSCMEAWTGIAMQAKYGIFNEKGEQIFLALEESSCCQRVWCTNTRAFVLHIFDNNNQELIQIRREFTCCSGCCWCGSCPSCMQEVVVESPPGNVIGIIKQEGSSWRMNYVIKDAREQPILNIIGPCCICDGPYSCCCENKFTLFGSDRTTEIGAIYKKYSGFCKEAFTSSDVFSMHVPINMDVKAKMLVLGALFLIDFMNFSLTPQQQS</sequence>
<keyword evidence="2" id="KW-0449">Lipoprotein</keyword>
<accession>A0A819PJH3</accession>